<dbReference type="Pfam" id="PF00023">
    <property type="entry name" value="Ank"/>
    <property type="match status" value="1"/>
</dbReference>
<dbReference type="InterPro" id="IPR002110">
    <property type="entry name" value="Ankyrin_rpt"/>
</dbReference>
<dbReference type="SMART" id="SM00248">
    <property type="entry name" value="ANK"/>
    <property type="match status" value="2"/>
</dbReference>
<dbReference type="Proteomes" id="UP001302349">
    <property type="component" value="Chromosome"/>
</dbReference>
<feature type="repeat" description="ANK" evidence="1">
    <location>
        <begin position="107"/>
        <end position="139"/>
    </location>
</feature>
<sequence>MKPLKDIITQIELHLIEGIKKCFQEGASPNDLFRDEPLIYELTSEYTRSPRFKACVQAFVDAGLVFEDKALLAVLLDDAETLASEVATQPALISKKYSLRCAYTPLFEATLLHVCAEFNHVACAGVLVENGADVNAKAGVDKHGFGGQTPIFHTVNQNNNQSAEMLDFCLENGADLHITLQGIIWGKGYPWETLIPSVNPISYAMMGLLPQMHRDETTTSATVTWLLQRAYGIDYKPENVPNAYLR</sequence>
<protein>
    <recommendedName>
        <fullName evidence="4">Ankyrin repeat domain-containing protein</fullName>
    </recommendedName>
</protein>
<gene>
    <name evidence="2" type="ORF">RT717_11420</name>
</gene>
<evidence type="ECO:0000313" key="2">
    <source>
        <dbReference type="EMBL" id="WOK09247.1"/>
    </source>
</evidence>
<keyword evidence="1" id="KW-0040">ANK repeat</keyword>
<accession>A0ABZ0IZX8</accession>
<dbReference type="Gene3D" id="1.25.40.20">
    <property type="entry name" value="Ankyrin repeat-containing domain"/>
    <property type="match status" value="1"/>
</dbReference>
<dbReference type="SUPFAM" id="SSF48403">
    <property type="entry name" value="Ankyrin repeat"/>
    <property type="match status" value="1"/>
</dbReference>
<dbReference type="InterPro" id="IPR036770">
    <property type="entry name" value="Ankyrin_rpt-contain_sf"/>
</dbReference>
<keyword evidence="3" id="KW-1185">Reference proteome</keyword>
<evidence type="ECO:0008006" key="4">
    <source>
        <dbReference type="Google" id="ProtNLM"/>
    </source>
</evidence>
<evidence type="ECO:0000313" key="3">
    <source>
        <dbReference type="Proteomes" id="UP001302349"/>
    </source>
</evidence>
<proteinExistence type="predicted"/>
<dbReference type="PROSITE" id="PS50088">
    <property type="entry name" value="ANK_REPEAT"/>
    <property type="match status" value="1"/>
</dbReference>
<reference evidence="2 3" key="1">
    <citation type="journal article" date="2023" name="Microbiol. Resour. Announc.">
        <title>Complete Genome Sequence of Imperialibacter roseus strain P4T.</title>
        <authorList>
            <person name="Tizabi D.R."/>
            <person name="Bachvaroff T."/>
            <person name="Hill R.T."/>
        </authorList>
    </citation>
    <scope>NUCLEOTIDE SEQUENCE [LARGE SCALE GENOMIC DNA]</scope>
    <source>
        <strain evidence="2 3">P4T</strain>
    </source>
</reference>
<dbReference type="EMBL" id="CP136051">
    <property type="protein sequence ID" value="WOK09247.1"/>
    <property type="molecule type" value="Genomic_DNA"/>
</dbReference>
<dbReference type="RefSeq" id="WP_317491867.1">
    <property type="nucleotide sequence ID" value="NZ_CP136051.1"/>
</dbReference>
<organism evidence="2 3">
    <name type="scientific">Imperialibacter roseus</name>
    <dbReference type="NCBI Taxonomy" id="1324217"/>
    <lineage>
        <taxon>Bacteria</taxon>
        <taxon>Pseudomonadati</taxon>
        <taxon>Bacteroidota</taxon>
        <taxon>Cytophagia</taxon>
        <taxon>Cytophagales</taxon>
        <taxon>Flammeovirgaceae</taxon>
        <taxon>Imperialibacter</taxon>
    </lineage>
</organism>
<evidence type="ECO:0000256" key="1">
    <source>
        <dbReference type="PROSITE-ProRule" id="PRU00023"/>
    </source>
</evidence>
<name>A0ABZ0IZX8_9BACT</name>